<evidence type="ECO:0000256" key="9">
    <source>
        <dbReference type="ARBA" id="ARBA00022640"/>
    </source>
</evidence>
<dbReference type="EMBL" id="JBJXBP010000002">
    <property type="protein sequence ID" value="KAL3843676.1"/>
    <property type="molecule type" value="Genomic_DNA"/>
</dbReference>
<name>A0ABD3U4C7_9LAMI</name>
<gene>
    <name evidence="17" type="ORF">ACJIZ3_001079</name>
</gene>
<accession>A0ABD3U4C7</accession>
<evidence type="ECO:0000313" key="17">
    <source>
        <dbReference type="EMBL" id="KAL3843676.1"/>
    </source>
</evidence>
<comment type="catalytic activity">
    <reaction evidence="1">
        <text>1-(5-phospho-beta-D-ribosyl)-ATP + diphosphate = 5-phospho-alpha-D-ribose 1-diphosphate + ATP</text>
        <dbReference type="Rhea" id="RHEA:18473"/>
        <dbReference type="ChEBI" id="CHEBI:30616"/>
        <dbReference type="ChEBI" id="CHEBI:33019"/>
        <dbReference type="ChEBI" id="CHEBI:58017"/>
        <dbReference type="ChEBI" id="CHEBI:73183"/>
        <dbReference type="EC" id="2.4.2.17"/>
    </reaction>
</comment>
<dbReference type="InterPro" id="IPR001348">
    <property type="entry name" value="ATP_PRibTrfase_HisG"/>
</dbReference>
<dbReference type="SUPFAM" id="SSF54913">
    <property type="entry name" value="GlnB-like"/>
    <property type="match status" value="1"/>
</dbReference>
<keyword evidence="11" id="KW-0808">Transferase</keyword>
<keyword evidence="12" id="KW-0809">Transit peptide</keyword>
<dbReference type="EC" id="2.4.2.17" evidence="6"/>
<feature type="domain" description="ATP phosphoribosyltransferase catalytic" evidence="15">
    <location>
        <begin position="111"/>
        <end position="286"/>
    </location>
</feature>
<evidence type="ECO:0000313" key="18">
    <source>
        <dbReference type="Proteomes" id="UP001634393"/>
    </source>
</evidence>
<dbReference type="FunFam" id="3.30.70.120:FF:000007">
    <property type="entry name" value="ATP phosphoribosyltransferase, chloroplastic"/>
    <property type="match status" value="1"/>
</dbReference>
<dbReference type="Pfam" id="PF08029">
    <property type="entry name" value="HisG_C"/>
    <property type="match status" value="1"/>
</dbReference>
<dbReference type="Proteomes" id="UP001634393">
    <property type="component" value="Unassembled WGS sequence"/>
</dbReference>
<proteinExistence type="inferred from homology"/>
<evidence type="ECO:0000256" key="1">
    <source>
        <dbReference type="ARBA" id="ARBA00000915"/>
    </source>
</evidence>
<evidence type="ECO:0000259" key="16">
    <source>
        <dbReference type="Pfam" id="PF08029"/>
    </source>
</evidence>
<protein>
    <recommendedName>
        <fullName evidence="6">ATP phosphoribosyltransferase</fullName>
        <ecNumber evidence="6">2.4.2.17</ecNumber>
    </recommendedName>
</protein>
<keyword evidence="18" id="KW-1185">Reference proteome</keyword>
<evidence type="ECO:0000259" key="15">
    <source>
        <dbReference type="Pfam" id="PF01634"/>
    </source>
</evidence>
<dbReference type="AlphaFoldDB" id="A0ABD3U4C7"/>
<keyword evidence="10" id="KW-0328">Glycosyltransferase</keyword>
<dbReference type="InterPro" id="IPR011322">
    <property type="entry name" value="N-reg_PII-like_a/b"/>
</dbReference>
<dbReference type="InterPro" id="IPR013115">
    <property type="entry name" value="HisG_C"/>
</dbReference>
<keyword evidence="7" id="KW-0150">Chloroplast</keyword>
<dbReference type="FunFam" id="3.40.190.10:FF:000118">
    <property type="entry name" value="ATP phosphoribosyltransferase 2, chloroplastic"/>
    <property type="match status" value="1"/>
</dbReference>
<evidence type="ECO:0000256" key="14">
    <source>
        <dbReference type="ARBA" id="ARBA00059284"/>
    </source>
</evidence>
<keyword evidence="8" id="KW-0028">Amino-acid biosynthesis</keyword>
<comment type="caution">
    <text evidence="17">The sequence shown here is derived from an EMBL/GenBank/DDBJ whole genome shotgun (WGS) entry which is preliminary data.</text>
</comment>
<dbReference type="InterPro" id="IPR015867">
    <property type="entry name" value="N-reg_PII/ATP_PRibTrfase_C"/>
</dbReference>
<dbReference type="PANTHER" id="PTHR21403">
    <property type="entry name" value="ATP PHOSPHORIBOSYLTRANSFERASE ATP-PRTASE"/>
    <property type="match status" value="1"/>
</dbReference>
<keyword evidence="13" id="KW-0368">Histidine biosynthesis</keyword>
<evidence type="ECO:0000256" key="10">
    <source>
        <dbReference type="ARBA" id="ARBA00022676"/>
    </source>
</evidence>
<evidence type="ECO:0000256" key="11">
    <source>
        <dbReference type="ARBA" id="ARBA00022679"/>
    </source>
</evidence>
<organism evidence="17 18">
    <name type="scientific">Penstemon smallii</name>
    <dbReference type="NCBI Taxonomy" id="265156"/>
    <lineage>
        <taxon>Eukaryota</taxon>
        <taxon>Viridiplantae</taxon>
        <taxon>Streptophyta</taxon>
        <taxon>Embryophyta</taxon>
        <taxon>Tracheophyta</taxon>
        <taxon>Spermatophyta</taxon>
        <taxon>Magnoliopsida</taxon>
        <taxon>eudicotyledons</taxon>
        <taxon>Gunneridae</taxon>
        <taxon>Pentapetalae</taxon>
        <taxon>asterids</taxon>
        <taxon>lamiids</taxon>
        <taxon>Lamiales</taxon>
        <taxon>Plantaginaceae</taxon>
        <taxon>Cheloneae</taxon>
        <taxon>Penstemon</taxon>
    </lineage>
</organism>
<dbReference type="CDD" id="cd13593">
    <property type="entry name" value="PBP2_HisGL3"/>
    <property type="match status" value="1"/>
</dbReference>
<evidence type="ECO:0000256" key="7">
    <source>
        <dbReference type="ARBA" id="ARBA00022528"/>
    </source>
</evidence>
<evidence type="ECO:0000256" key="13">
    <source>
        <dbReference type="ARBA" id="ARBA00023102"/>
    </source>
</evidence>
<evidence type="ECO:0000256" key="3">
    <source>
        <dbReference type="ARBA" id="ARBA00004229"/>
    </source>
</evidence>
<dbReference type="GO" id="GO:0000105">
    <property type="term" value="P:L-histidine biosynthetic process"/>
    <property type="evidence" value="ECO:0007669"/>
    <property type="project" value="UniProtKB-KW"/>
</dbReference>
<evidence type="ECO:0000256" key="6">
    <source>
        <dbReference type="ARBA" id="ARBA00011946"/>
    </source>
</evidence>
<dbReference type="Pfam" id="PF01634">
    <property type="entry name" value="HisG"/>
    <property type="match status" value="1"/>
</dbReference>
<comment type="cofactor">
    <cofactor evidence="2">
        <name>Mg(2+)</name>
        <dbReference type="ChEBI" id="CHEBI:18420"/>
    </cofactor>
</comment>
<keyword evidence="9" id="KW-0934">Plastid</keyword>
<dbReference type="PROSITE" id="PS01316">
    <property type="entry name" value="ATP_P_PHORIBOSYLTR"/>
    <property type="match status" value="1"/>
</dbReference>
<evidence type="ECO:0000256" key="12">
    <source>
        <dbReference type="ARBA" id="ARBA00022946"/>
    </source>
</evidence>
<comment type="subcellular location">
    <subcellularLocation>
        <location evidence="3">Plastid</location>
        <location evidence="3">Chloroplast</location>
    </subcellularLocation>
</comment>
<feature type="domain" description="Histidine biosynthesis HisG C-terminal" evidence="16">
    <location>
        <begin position="292"/>
        <end position="376"/>
    </location>
</feature>
<dbReference type="SUPFAM" id="SSF53850">
    <property type="entry name" value="Periplasmic binding protein-like II"/>
    <property type="match status" value="1"/>
</dbReference>
<dbReference type="GO" id="GO:0003879">
    <property type="term" value="F:ATP phosphoribosyltransferase activity"/>
    <property type="evidence" value="ECO:0007669"/>
    <property type="project" value="UniProtKB-EC"/>
</dbReference>
<sequence length="395" mass="43048">MSVVRTIFLQCPAPSVSPLSTTPLSTSKCGSVKFTISCSSAASPVTVLNGNVDKKPYERNEVRLGLPSKGRMATDTLDLLKDCQLSVRQVNPRQYVAEIPQISNLEVWFQRPKDVVRKLVSGDLDLGIVGLDIVQEYGQGDADLILVHDALDYGDCRLSIAIPKYGIFENINSLKELAQMPQWTPERPLRVATGFTYLGPKFMNENGLKHVTFSTADGALEAAPAMGIADAIVDLVSSGTTLRENNLKEIEGGVILESEAVLVASRRSLIQRKGVLDITHEMLERLEAHLKAMGQFTVTANMRGSSAQEVAERVLSQASLSGLQGPTVSPVFCERDGKVVADYYAIVICVPKKALYKSVQQLRAIGGSGVLISPLTYIFDEETPRWRQLLSNLGL</sequence>
<evidence type="ECO:0000256" key="2">
    <source>
        <dbReference type="ARBA" id="ARBA00001946"/>
    </source>
</evidence>
<dbReference type="PANTHER" id="PTHR21403:SF8">
    <property type="entry name" value="ATP PHOSPHORIBOSYLTRANSFERASE"/>
    <property type="match status" value="1"/>
</dbReference>
<dbReference type="NCBIfam" id="TIGR03455">
    <property type="entry name" value="HisG_C-term"/>
    <property type="match status" value="1"/>
</dbReference>
<dbReference type="InterPro" id="IPR013820">
    <property type="entry name" value="ATP_PRibTrfase_cat"/>
</dbReference>
<dbReference type="Gene3D" id="3.40.190.10">
    <property type="entry name" value="Periplasmic binding protein-like II"/>
    <property type="match status" value="2"/>
</dbReference>
<comment type="function">
    <text evidence="14">Catalyzes the condensation of ATP and 5-phosphoribose 1-diphosphate to form N'-(5'-phosphoribosyl)-ATP (PR-ATP).</text>
</comment>
<comment type="pathway">
    <text evidence="4">Amino-acid biosynthesis; L-histidine biosynthesis; L-histidine from 5-phospho-alpha-D-ribose 1-diphosphate: step 1/9.</text>
</comment>
<dbReference type="GO" id="GO:0009507">
    <property type="term" value="C:chloroplast"/>
    <property type="evidence" value="ECO:0007669"/>
    <property type="project" value="UniProtKB-SubCell"/>
</dbReference>
<dbReference type="InterPro" id="IPR018198">
    <property type="entry name" value="ATP_PRibTrfase_CS"/>
</dbReference>
<evidence type="ECO:0000256" key="4">
    <source>
        <dbReference type="ARBA" id="ARBA00004667"/>
    </source>
</evidence>
<evidence type="ECO:0000256" key="8">
    <source>
        <dbReference type="ARBA" id="ARBA00022605"/>
    </source>
</evidence>
<dbReference type="Gene3D" id="3.30.70.120">
    <property type="match status" value="1"/>
</dbReference>
<comment type="similarity">
    <text evidence="5">Belongs to the ATP phosphoribosyltransferase family. Long subfamily.</text>
</comment>
<evidence type="ECO:0000256" key="5">
    <source>
        <dbReference type="ARBA" id="ARBA00007955"/>
    </source>
</evidence>
<dbReference type="NCBIfam" id="TIGR00070">
    <property type="entry name" value="hisG"/>
    <property type="match status" value="1"/>
</dbReference>
<reference evidence="17 18" key="1">
    <citation type="submission" date="2024-12" db="EMBL/GenBank/DDBJ databases">
        <title>The unique morphological basis and parallel evolutionary history of personate flowers in Penstemon.</title>
        <authorList>
            <person name="Depatie T.H."/>
            <person name="Wessinger C.A."/>
        </authorList>
    </citation>
    <scope>NUCLEOTIDE SEQUENCE [LARGE SCALE GENOMIC DNA]</scope>
    <source>
        <strain evidence="17">WTNN_2</strain>
        <tissue evidence="17">Leaf</tissue>
    </source>
</reference>